<evidence type="ECO:0000256" key="6">
    <source>
        <dbReference type="SAM" id="MobiDB-lite"/>
    </source>
</evidence>
<feature type="compositionally biased region" description="Polar residues" evidence="6">
    <location>
        <begin position="1"/>
        <end position="12"/>
    </location>
</feature>
<feature type="compositionally biased region" description="Polar residues" evidence="6">
    <location>
        <begin position="70"/>
        <end position="80"/>
    </location>
</feature>
<dbReference type="PANTHER" id="PTHR43289:SF6">
    <property type="entry name" value="SERINE_THREONINE-PROTEIN KINASE NEKL-3"/>
    <property type="match status" value="1"/>
</dbReference>
<keyword evidence="4 5" id="KW-0067">ATP-binding</keyword>
<keyword evidence="3 8" id="KW-0418">Kinase</keyword>
<evidence type="ECO:0000313" key="9">
    <source>
        <dbReference type="Proteomes" id="UP000315369"/>
    </source>
</evidence>
<dbReference type="Proteomes" id="UP000315369">
    <property type="component" value="Unassembled WGS sequence"/>
</dbReference>
<dbReference type="InterPro" id="IPR019734">
    <property type="entry name" value="TPR_rpt"/>
</dbReference>
<dbReference type="Pfam" id="PF00069">
    <property type="entry name" value="Pkinase"/>
    <property type="match status" value="1"/>
</dbReference>
<dbReference type="Gene3D" id="1.25.40.10">
    <property type="entry name" value="Tetratricopeptide repeat domain"/>
    <property type="match status" value="2"/>
</dbReference>
<dbReference type="SMART" id="SM00028">
    <property type="entry name" value="TPR"/>
    <property type="match status" value="5"/>
</dbReference>
<dbReference type="EMBL" id="VIFM01000147">
    <property type="protein sequence ID" value="TQF12260.1"/>
    <property type="molecule type" value="Genomic_DNA"/>
</dbReference>
<feature type="compositionally biased region" description="Low complexity" evidence="6">
    <location>
        <begin position="144"/>
        <end position="181"/>
    </location>
</feature>
<comment type="caution">
    <text evidence="8">The sequence shown here is derived from an EMBL/GenBank/DDBJ whole genome shotgun (WGS) entry which is preliminary data.</text>
</comment>
<dbReference type="PROSITE" id="PS00107">
    <property type="entry name" value="PROTEIN_KINASE_ATP"/>
    <property type="match status" value="1"/>
</dbReference>
<feature type="domain" description="Protein kinase" evidence="7">
    <location>
        <begin position="249"/>
        <end position="535"/>
    </location>
</feature>
<evidence type="ECO:0000259" key="7">
    <source>
        <dbReference type="PROSITE" id="PS50011"/>
    </source>
</evidence>
<evidence type="ECO:0000256" key="5">
    <source>
        <dbReference type="PROSITE-ProRule" id="PRU10141"/>
    </source>
</evidence>
<dbReference type="InterPro" id="IPR011990">
    <property type="entry name" value="TPR-like_helical_dom_sf"/>
</dbReference>
<evidence type="ECO:0000256" key="4">
    <source>
        <dbReference type="ARBA" id="ARBA00022840"/>
    </source>
</evidence>
<dbReference type="AlphaFoldDB" id="A0A540WTJ1"/>
<dbReference type="InterPro" id="IPR000719">
    <property type="entry name" value="Prot_kinase_dom"/>
</dbReference>
<protein>
    <submittedName>
        <fullName evidence="8">Protein kinase</fullName>
    </submittedName>
</protein>
<dbReference type="GO" id="GO:0004674">
    <property type="term" value="F:protein serine/threonine kinase activity"/>
    <property type="evidence" value="ECO:0007669"/>
    <property type="project" value="TreeGrafter"/>
</dbReference>
<dbReference type="InterPro" id="IPR017441">
    <property type="entry name" value="Protein_kinase_ATP_BS"/>
</dbReference>
<keyword evidence="2 5" id="KW-0547">Nucleotide-binding</keyword>
<dbReference type="GO" id="GO:0005524">
    <property type="term" value="F:ATP binding"/>
    <property type="evidence" value="ECO:0007669"/>
    <property type="project" value="UniProtKB-UniRule"/>
</dbReference>
<reference evidence="8 9" key="1">
    <citation type="submission" date="2019-06" db="EMBL/GenBank/DDBJ databases">
        <authorList>
            <person name="Livingstone P."/>
            <person name="Whitworth D."/>
        </authorList>
    </citation>
    <scope>NUCLEOTIDE SEQUENCE [LARGE SCALE GENOMIC DNA]</scope>
    <source>
        <strain evidence="8 9">AM401</strain>
    </source>
</reference>
<dbReference type="Gene3D" id="3.30.200.20">
    <property type="entry name" value="Phosphorylase Kinase, domain 1"/>
    <property type="match status" value="1"/>
</dbReference>
<feature type="compositionally biased region" description="Low complexity" evidence="6">
    <location>
        <begin position="91"/>
        <end position="132"/>
    </location>
</feature>
<dbReference type="Pfam" id="PF13424">
    <property type="entry name" value="TPR_12"/>
    <property type="match status" value="1"/>
</dbReference>
<organism evidence="8 9">
    <name type="scientific">Myxococcus llanfairpwllgwyngyllgogerychwyrndrobwllllantysiliogogogochensis</name>
    <dbReference type="NCBI Taxonomy" id="2590453"/>
    <lineage>
        <taxon>Bacteria</taxon>
        <taxon>Pseudomonadati</taxon>
        <taxon>Myxococcota</taxon>
        <taxon>Myxococcia</taxon>
        <taxon>Myxococcales</taxon>
        <taxon>Cystobacterineae</taxon>
        <taxon>Myxococcaceae</taxon>
        <taxon>Myxococcus</taxon>
    </lineage>
</organism>
<dbReference type="SUPFAM" id="SSF48452">
    <property type="entry name" value="TPR-like"/>
    <property type="match status" value="2"/>
</dbReference>
<name>A0A540WTJ1_9BACT</name>
<gene>
    <name evidence="8" type="ORF">FJV41_30030</name>
</gene>
<dbReference type="Gene3D" id="1.10.510.10">
    <property type="entry name" value="Transferase(Phosphotransferase) domain 1"/>
    <property type="match status" value="1"/>
</dbReference>
<dbReference type="OrthoDB" id="9801841at2"/>
<evidence type="ECO:0000256" key="3">
    <source>
        <dbReference type="ARBA" id="ARBA00022777"/>
    </source>
</evidence>
<dbReference type="InterPro" id="IPR008271">
    <property type="entry name" value="Ser/Thr_kinase_AS"/>
</dbReference>
<feature type="region of interest" description="Disordered" evidence="6">
    <location>
        <begin position="1"/>
        <end position="243"/>
    </location>
</feature>
<evidence type="ECO:0000313" key="8">
    <source>
        <dbReference type="EMBL" id="TQF12260.1"/>
    </source>
</evidence>
<feature type="binding site" evidence="5">
    <location>
        <position position="278"/>
    </location>
    <ligand>
        <name>ATP</name>
        <dbReference type="ChEBI" id="CHEBI:30616"/>
    </ligand>
</feature>
<evidence type="ECO:0000256" key="2">
    <source>
        <dbReference type="ARBA" id="ARBA00022741"/>
    </source>
</evidence>
<keyword evidence="9" id="KW-1185">Reference proteome</keyword>
<accession>A0A540WTJ1</accession>
<dbReference type="InterPro" id="IPR011009">
    <property type="entry name" value="Kinase-like_dom_sf"/>
</dbReference>
<evidence type="ECO:0000256" key="1">
    <source>
        <dbReference type="ARBA" id="ARBA00022679"/>
    </source>
</evidence>
<dbReference type="PROSITE" id="PS50011">
    <property type="entry name" value="PROTEIN_KINASE_DOM"/>
    <property type="match status" value="1"/>
</dbReference>
<dbReference type="PROSITE" id="PS00108">
    <property type="entry name" value="PROTEIN_KINASE_ST"/>
    <property type="match status" value="1"/>
</dbReference>
<sequence length="1131" mass="120592">MESGLGFTSQASTDEEFHHREGPQFLTDEASASESEPQLPPDAGTLIAPPPRRPSEAGTPVAPIQASAGARTSTPPQTSAGARGRAATPQSSASTSGKSGAATQPPASTSPQAVAPASVVAGSRGRSSSAASNESPQGAPPPRSSIGASSRAQSSSAPSNATPQAAPSAVAANPRAPVAAPGTLIAPPPQPPVGAGTWVAPPPAPPLGSSVRIPPPAQGAPGRSSPPFNDSARKGDAAETSSRASVGRYHILDKLGSGGMGVVYSAYDPDLHRRVAIKLLHPDANTVVRTDGASRLLREAQAMARLSHPNVVSVYDAGTFAGRVFITMELVEGLSLRHWLRAEHRSWRDVLDLFRQAGRGLAAAHAAGLVHRDFKPANVLVNRDGRAQVTDFGLARNTADLDAMEEGRATKPSRLALRDDDLLESPLTEAGLVMGTPAYMPPEQHEDGRTDARGDQFSFCASLYEALYGQLPFEGKQATAYLQESLANRVRQPPRGCHVPAWLFRAITRGLAPTPDERYPSMEALLTELGKDPSVVWRRRSILAAGFLLIYGFMGVTWWMGNRRHAPCLGAEARLAGIWDTSRKDTVSRAFAATNKPQAPEFFSRVAQSLDAFAQEWAGMHQEACEATRVHGHQSDAVLSLRMACLERRRSTLDAVVGVLAQTDAESLTTSLDAAQRLPSVADCANVDALRLGLPESPEQRQRVEKIRAGLDRTTALVDAGRYEQANEELKATLEQARALDYRPVLAEALELEGRLGLVLGDEPRAQKALREALLTAQATRHDEVAARAAARLVTTLSQTPAMEEWSIAQAKSCIERAGGTPDLEALLQTSLARNAFLRGQYAQAAEAFGRSAMLREQAHGAVHLLTLESLRNQAASLSRTPEAEHTARLLRRVLETTKEVMGPDHPQTAMAANAVGYHLTVSRRFEEAIPFLEQAVALEERAMGANSATLSYPLNNLATALESLRRYAEARKLRERALALDLETHGPSHPETASDQALLAELALSEGRTRDAMDLAQRSTQAYEAFQKGHPDQAAPLTTLGLAQLALGKPREARATLERALALRTATPGPGDGLAATRFALARALPTHEASRARALAQQALGFYGAEPAGWSTEAQRVKTWMSGRSTPAP</sequence>
<dbReference type="SUPFAM" id="SSF56112">
    <property type="entry name" value="Protein kinase-like (PK-like)"/>
    <property type="match status" value="1"/>
</dbReference>
<proteinExistence type="predicted"/>
<dbReference type="Pfam" id="PF13374">
    <property type="entry name" value="TPR_10"/>
    <property type="match status" value="1"/>
</dbReference>
<dbReference type="PANTHER" id="PTHR43289">
    <property type="entry name" value="MITOGEN-ACTIVATED PROTEIN KINASE KINASE KINASE 20-RELATED"/>
    <property type="match status" value="1"/>
</dbReference>
<dbReference type="CDD" id="cd14014">
    <property type="entry name" value="STKc_PknB_like"/>
    <property type="match status" value="1"/>
</dbReference>
<keyword evidence="1" id="KW-0808">Transferase</keyword>